<organism evidence="2 3">
    <name type="scientific">Erpetoichthys calabaricus</name>
    <name type="common">Rope fish</name>
    <name type="synonym">Calamoichthys calabaricus</name>
    <dbReference type="NCBI Taxonomy" id="27687"/>
    <lineage>
        <taxon>Eukaryota</taxon>
        <taxon>Metazoa</taxon>
        <taxon>Chordata</taxon>
        <taxon>Craniata</taxon>
        <taxon>Vertebrata</taxon>
        <taxon>Euteleostomi</taxon>
        <taxon>Actinopterygii</taxon>
        <taxon>Polypteriformes</taxon>
        <taxon>Polypteridae</taxon>
        <taxon>Erpetoichthys</taxon>
    </lineage>
</organism>
<dbReference type="PANTHER" id="PTHR15955">
    <property type="entry name" value="RWD DOMAIN CONTAINING PROTEIN 2"/>
    <property type="match status" value="1"/>
</dbReference>
<dbReference type="Pfam" id="PF06544">
    <property type="entry name" value="Prp3_C"/>
    <property type="match status" value="1"/>
</dbReference>
<dbReference type="Ensembl" id="ENSECRT00000027675.1">
    <property type="protein sequence ID" value="ENSECRP00000027103.1"/>
    <property type="gene ID" value="ENSECRG00000018340.1"/>
</dbReference>
<dbReference type="InterPro" id="IPR010541">
    <property type="entry name" value="Prp3_C"/>
</dbReference>
<dbReference type="GeneTree" id="ENSGT00390000007224"/>
<feature type="domain" description="RWD" evidence="1">
    <location>
        <begin position="12"/>
        <end position="136"/>
    </location>
</feature>
<dbReference type="PROSITE" id="PS50908">
    <property type="entry name" value="RWD"/>
    <property type="match status" value="1"/>
</dbReference>
<evidence type="ECO:0000313" key="2">
    <source>
        <dbReference type="Ensembl" id="ENSECRP00000027103.1"/>
    </source>
</evidence>
<gene>
    <name evidence="2" type="primary">RWDD2B</name>
    <name evidence="2" type="synonym">rwdd2b</name>
</gene>
<protein>
    <submittedName>
        <fullName evidence="2">RWD domain containing 2B</fullName>
    </submittedName>
</protein>
<dbReference type="InterPro" id="IPR016135">
    <property type="entry name" value="UBQ-conjugating_enzyme/RWD"/>
</dbReference>
<accession>A0A8C4T555</accession>
<dbReference type="PIRSF" id="PIRSF038021">
    <property type="entry name" value="UCP038021_RWDD2"/>
    <property type="match status" value="1"/>
</dbReference>
<dbReference type="CDD" id="cd24163">
    <property type="entry name" value="RWDD2_C"/>
    <property type="match status" value="1"/>
</dbReference>
<evidence type="ECO:0000313" key="3">
    <source>
        <dbReference type="Proteomes" id="UP000694620"/>
    </source>
</evidence>
<dbReference type="PANTHER" id="PTHR15955:SF8">
    <property type="entry name" value="RWD DOMAIN-CONTAINING PROTEIN 2B-RELATED"/>
    <property type="match status" value="1"/>
</dbReference>
<dbReference type="Proteomes" id="UP000694620">
    <property type="component" value="Unassembled WGS sequence"/>
</dbReference>
<reference evidence="2" key="2">
    <citation type="submission" date="2025-09" db="UniProtKB">
        <authorList>
            <consortium name="Ensembl"/>
        </authorList>
    </citation>
    <scope>IDENTIFICATION</scope>
</reference>
<dbReference type="AlphaFoldDB" id="A0A8C4T555"/>
<dbReference type="InterPro" id="IPR059181">
    <property type="entry name" value="RWDD2A-B_C"/>
</dbReference>
<reference evidence="2" key="1">
    <citation type="submission" date="2025-08" db="UniProtKB">
        <authorList>
            <consortium name="Ensembl"/>
        </authorList>
    </citation>
    <scope>IDENTIFICATION</scope>
</reference>
<proteinExistence type="predicted"/>
<keyword evidence="3" id="KW-1185">Reference proteome</keyword>
<evidence type="ECO:0000259" key="1">
    <source>
        <dbReference type="PROSITE" id="PS50908"/>
    </source>
</evidence>
<dbReference type="Gene3D" id="3.10.110.10">
    <property type="entry name" value="Ubiquitin Conjugating Enzyme"/>
    <property type="match status" value="1"/>
</dbReference>
<dbReference type="SMART" id="SM00591">
    <property type="entry name" value="RWD"/>
    <property type="match status" value="1"/>
</dbReference>
<name>A0A8C4T555_ERPCA</name>
<dbReference type="SUPFAM" id="SSF54495">
    <property type="entry name" value="UBC-like"/>
    <property type="match status" value="1"/>
</dbReference>
<dbReference type="InterPro" id="IPR006575">
    <property type="entry name" value="RWD_dom"/>
</dbReference>
<sequence length="290" mass="33322">MANCKEAEAQLSEIELLLSMFPNKEELLLNDELALAELRDFCEGKAFTTPSSRVHYTIQLKLETEADDVVVASISFTYPLRYPSVIPEIIVRSPAIGRTQQTQLQTALNTFLNDSCHGDVCALTALDWIKDNAPSFIIKKPLTSDSSIPETTLSCTFTRLWIYSHHIYNKHKRKDILDWSKELELTGFSMPGKPGIVCVEGPQGTCEEFWARLRRLSWQRIFICHREDITLMENGEEDMKECRRFSNFEEAIFDVSGKRSQHMDLGQLYTFLNERGCGDVFRLYFKIGEK</sequence>
<dbReference type="InterPro" id="IPR017359">
    <property type="entry name" value="Phi-like"/>
</dbReference>
<dbReference type="Pfam" id="PF05773">
    <property type="entry name" value="RWD"/>
    <property type="match status" value="1"/>
</dbReference>
<dbReference type="CDD" id="cd23829">
    <property type="entry name" value="RWD_RWDD2"/>
    <property type="match status" value="1"/>
</dbReference>